<reference evidence="1 2" key="1">
    <citation type="submission" date="2013-02" db="EMBL/GenBank/DDBJ databases">
        <title>The Genome Sequence of Acinetobacter sp. CIP 56.2.</title>
        <authorList>
            <consortium name="The Broad Institute Genome Sequencing Platform"/>
            <consortium name="The Broad Institute Genome Sequencing Center for Infectious Disease"/>
            <person name="Cerqueira G."/>
            <person name="Feldgarden M."/>
            <person name="Courvalin P."/>
            <person name="Perichon B."/>
            <person name="Grillot-Courvalin C."/>
            <person name="Clermont D."/>
            <person name="Rocha E."/>
            <person name="Yoon E.-J."/>
            <person name="Nemec A."/>
            <person name="Walker B."/>
            <person name="Young S.K."/>
            <person name="Zeng Q."/>
            <person name="Gargeya S."/>
            <person name="Fitzgerald M."/>
            <person name="Haas B."/>
            <person name="Abouelleil A."/>
            <person name="Alvarado L."/>
            <person name="Arachchi H.M."/>
            <person name="Berlin A.M."/>
            <person name="Chapman S.B."/>
            <person name="Dewar J."/>
            <person name="Goldberg J."/>
            <person name="Griggs A."/>
            <person name="Gujja S."/>
            <person name="Hansen M."/>
            <person name="Howarth C."/>
            <person name="Imamovic A."/>
            <person name="Larimer J."/>
            <person name="McCowan C."/>
            <person name="Murphy C."/>
            <person name="Neiman D."/>
            <person name="Pearson M."/>
            <person name="Priest M."/>
            <person name="Roberts A."/>
            <person name="Saif S."/>
            <person name="Shea T."/>
            <person name="Sisk P."/>
            <person name="Sykes S."/>
            <person name="Wortman J."/>
            <person name="Nusbaum C."/>
            <person name="Birren B."/>
        </authorList>
    </citation>
    <scope>NUCLEOTIDE SEQUENCE [LARGE SCALE GENOMIC DNA]</scope>
    <source>
        <strain evidence="1 2">CIP 56.2</strain>
    </source>
</reference>
<dbReference type="RefSeq" id="WP_004804732.1">
    <property type="nucleotide sequence ID" value="NZ_KB849440.1"/>
</dbReference>
<dbReference type="AlphaFoldDB" id="N8XQK5"/>
<dbReference type="STRING" id="1144672.F966_02007"/>
<proteinExistence type="predicted"/>
<sequence>MSSAFNFTIKSIRFDENYYPSENTRITTNFANLARGQSRQENLRNTLKMIDNRFNTLAHWDNPEGDRYAVELEIISVEMKVEAGTDSNALPLIEILKTNIVDKKTNERIEGIVGNNFSSYVRDYDFSVLLLEHNKNQSGFSTPENFGDLHGNLFKSFIESETYKANFKKPPVICLSVSSSKVYQRTENQHPVLGTEYLQDEYSLTDEYFQKMGLKVRYFMPPNSVAPLAFYFSGDLLADYSNLELISTISTMESFQKIYRPEIYNANSVAGKSYQPSLSNQDYSLTRIVYDREERSRLAIEQGKFVEEQFIKPYRNILEQWSASYAAQNNSQKSYAH</sequence>
<dbReference type="Proteomes" id="UP000013209">
    <property type="component" value="Unassembled WGS sequence"/>
</dbReference>
<protein>
    <recommendedName>
        <fullName evidence="3">DUF1852 domain-containing protein</fullName>
    </recommendedName>
</protein>
<dbReference type="InterPro" id="IPR015004">
    <property type="entry name" value="MesX"/>
</dbReference>
<gene>
    <name evidence="1" type="ORF">F966_02007</name>
</gene>
<evidence type="ECO:0000313" key="2">
    <source>
        <dbReference type="Proteomes" id="UP000013209"/>
    </source>
</evidence>
<dbReference type="PIRSF" id="PIRSF034367">
    <property type="entry name" value="DUF1852"/>
    <property type="match status" value="1"/>
</dbReference>
<dbReference type="eggNOG" id="ENOG502Z7IA">
    <property type="taxonomic scope" value="Bacteria"/>
</dbReference>
<organism evidence="1 2">
    <name type="scientific">Acinetobacter higginsii</name>
    <dbReference type="NCBI Taxonomy" id="70347"/>
    <lineage>
        <taxon>Bacteria</taxon>
        <taxon>Pseudomonadati</taxon>
        <taxon>Pseudomonadota</taxon>
        <taxon>Gammaproteobacteria</taxon>
        <taxon>Moraxellales</taxon>
        <taxon>Moraxellaceae</taxon>
        <taxon>Acinetobacter</taxon>
    </lineage>
</organism>
<dbReference type="EMBL" id="APPH01000009">
    <property type="protein sequence ID" value="ENV09350.1"/>
    <property type="molecule type" value="Genomic_DNA"/>
</dbReference>
<comment type="caution">
    <text evidence="1">The sequence shown here is derived from an EMBL/GenBank/DDBJ whole genome shotgun (WGS) entry which is preliminary data.</text>
</comment>
<dbReference type="HOGENOM" id="CLU_856962_0_0_6"/>
<dbReference type="Pfam" id="PF08908">
    <property type="entry name" value="MesX"/>
    <property type="match status" value="1"/>
</dbReference>
<accession>N8XQK5</accession>
<dbReference type="PATRIC" id="fig|1144672.3.peg.1912"/>
<name>N8XQK5_9GAMM</name>
<evidence type="ECO:0008006" key="3">
    <source>
        <dbReference type="Google" id="ProtNLM"/>
    </source>
</evidence>
<evidence type="ECO:0000313" key="1">
    <source>
        <dbReference type="EMBL" id="ENV09350.1"/>
    </source>
</evidence>